<sequence>MDRKTIDLIIKIILTILALAAGVFCFVTQWPGREAVIATIYGILYFLIALTLWLQQKQGWLQVIMTASFVVTVILTIAQAIAGIPLGVYQAEMFHSLIIVLLAAPGILGLIYFNLNTRHDNLDLLLVFMRIILSFEVDIIAIMLILMLEISGAMIWYLPQWGQYALVYGILVLAILDIAYAVINWLKFYRGKVVWITTILMIIEILACMPLFGMPTLSVIAFILIAIAILIFTAYLNNRIKSKK</sequence>
<protein>
    <recommendedName>
        <fullName evidence="6">Integral membrane protein</fullName>
    </recommendedName>
</protein>
<feature type="transmembrane region" description="Helical" evidence="1">
    <location>
        <begin position="193"/>
        <end position="212"/>
    </location>
</feature>
<proteinExistence type="predicted"/>
<reference evidence="3" key="3">
    <citation type="submission" date="2023-04" db="EMBL/GenBank/DDBJ databases">
        <authorList>
            <person name="Wang Y."/>
        </authorList>
    </citation>
    <scope>NUCLEOTIDE SEQUENCE</scope>
    <source>
        <strain evidence="3">ZW18</strain>
    </source>
</reference>
<evidence type="ECO:0008006" key="6">
    <source>
        <dbReference type="Google" id="ProtNLM"/>
    </source>
</evidence>
<evidence type="ECO:0000313" key="5">
    <source>
        <dbReference type="Proteomes" id="UP001242513"/>
    </source>
</evidence>
<feature type="transmembrane region" description="Helical" evidence="1">
    <location>
        <begin position="12"/>
        <end position="30"/>
    </location>
</feature>
<feature type="transmembrane region" description="Helical" evidence="1">
    <location>
        <begin position="66"/>
        <end position="88"/>
    </location>
</feature>
<dbReference type="EMBL" id="FMXC01000011">
    <property type="protein sequence ID" value="SDA54002.1"/>
    <property type="molecule type" value="Genomic_DNA"/>
</dbReference>
<accession>A0AAX3UC52</accession>
<keyword evidence="1" id="KW-0812">Transmembrane</keyword>
<organism evidence="3 5">
    <name type="scientific">Lactobacillus kefiranofaciens</name>
    <dbReference type="NCBI Taxonomy" id="267818"/>
    <lineage>
        <taxon>Bacteria</taxon>
        <taxon>Bacillati</taxon>
        <taxon>Bacillota</taxon>
        <taxon>Bacilli</taxon>
        <taxon>Lactobacillales</taxon>
        <taxon>Lactobacillaceae</taxon>
        <taxon>Lactobacillus</taxon>
    </lineage>
</organism>
<evidence type="ECO:0000313" key="4">
    <source>
        <dbReference type="Proteomes" id="UP000181860"/>
    </source>
</evidence>
<keyword evidence="4" id="KW-1185">Reference proteome</keyword>
<feature type="transmembrane region" description="Helical" evidence="1">
    <location>
        <begin position="94"/>
        <end position="115"/>
    </location>
</feature>
<evidence type="ECO:0000313" key="3">
    <source>
        <dbReference type="EMBL" id="WGO85274.1"/>
    </source>
</evidence>
<keyword evidence="1" id="KW-1133">Transmembrane helix</keyword>
<gene>
    <name evidence="3" type="ORF">QEJ78_07725</name>
    <name evidence="2" type="ORF">SAMN02983011_01223</name>
</gene>
<name>A0AAX3UC52_9LACO</name>
<dbReference type="EMBL" id="CP123735">
    <property type="protein sequence ID" value="WGO85274.1"/>
    <property type="molecule type" value="Genomic_DNA"/>
</dbReference>
<feature type="transmembrane region" description="Helical" evidence="1">
    <location>
        <begin position="164"/>
        <end position="186"/>
    </location>
</feature>
<reference evidence="3" key="2">
    <citation type="journal article" date="2022" name="Food Funct.">
        <title>Lactobacillus kefiranofaciens ZW18 from Kefir enhances the anti-tumor effect of anti-programmed cell death 1 (PD-1) immunotherapy by modulating the gut microbiota.</title>
        <authorList>
            <person name="Zhao J."/>
            <person name="Wang Y."/>
            <person name="Wang J."/>
            <person name="Lv M."/>
            <person name="Zhou C."/>
            <person name="Jia L."/>
            <person name="Geng W."/>
        </authorList>
    </citation>
    <scope>NUCLEOTIDE SEQUENCE</scope>
    <source>
        <strain evidence="3">ZW18</strain>
    </source>
</reference>
<dbReference type="Proteomes" id="UP001242513">
    <property type="component" value="Chromosome"/>
</dbReference>
<dbReference type="Proteomes" id="UP000181860">
    <property type="component" value="Unassembled WGS sequence"/>
</dbReference>
<dbReference type="RefSeq" id="WP_013855053.1">
    <property type="nucleotide sequence ID" value="NZ_CP061341.1"/>
</dbReference>
<keyword evidence="1" id="KW-0472">Membrane</keyword>
<evidence type="ECO:0000313" key="2">
    <source>
        <dbReference type="EMBL" id="SDA54002.1"/>
    </source>
</evidence>
<dbReference type="AlphaFoldDB" id="A0AAX3UC52"/>
<evidence type="ECO:0000256" key="1">
    <source>
        <dbReference type="SAM" id="Phobius"/>
    </source>
</evidence>
<dbReference type="GeneID" id="72687825"/>
<feature type="transmembrane region" description="Helical" evidence="1">
    <location>
        <begin position="127"/>
        <end position="158"/>
    </location>
</feature>
<feature type="transmembrane region" description="Helical" evidence="1">
    <location>
        <begin position="218"/>
        <end position="236"/>
    </location>
</feature>
<reference evidence="2 4" key="1">
    <citation type="submission" date="2016-10" db="EMBL/GenBank/DDBJ databases">
        <authorList>
            <person name="Varghese N."/>
            <person name="Submissions S."/>
        </authorList>
    </citation>
    <scope>NUCLEOTIDE SEQUENCE [LARGE SCALE GENOMIC DNA]</scope>
    <source>
        <strain evidence="2 4">ATCC 43761</strain>
    </source>
</reference>
<feature type="transmembrane region" description="Helical" evidence="1">
    <location>
        <begin position="36"/>
        <end position="54"/>
    </location>
</feature>